<evidence type="ECO:0000256" key="7">
    <source>
        <dbReference type="RuleBase" id="RU364038"/>
    </source>
</evidence>
<dbReference type="KEGG" id="kuy:FY550_13405"/>
<dbReference type="Pfam" id="PF13098">
    <property type="entry name" value="Thioredoxin_2"/>
    <property type="match status" value="1"/>
</dbReference>
<dbReference type="Gene3D" id="3.40.30.10">
    <property type="entry name" value="Glutaredoxin"/>
    <property type="match status" value="1"/>
</dbReference>
<dbReference type="PANTHER" id="PTHR35272">
    <property type="entry name" value="THIOL:DISULFIDE INTERCHANGE PROTEIN DSBC-RELATED"/>
    <property type="match status" value="1"/>
</dbReference>
<keyword evidence="6 7" id="KW-0676">Redox-active center</keyword>
<feature type="domain" description="Thioredoxin-like fold" evidence="9">
    <location>
        <begin position="107"/>
        <end position="228"/>
    </location>
</feature>
<reference evidence="10 11" key="1">
    <citation type="submission" date="2019-08" db="EMBL/GenBank/DDBJ databases">
        <title>Complete genome sequence of Kushneria sp. YCWA18, a halophilic phosphate-solubilizing bacterium isolated from Daqiao saltern in China.</title>
        <authorList>
            <person name="Du G.-X."/>
            <person name="Qu L.-Y."/>
        </authorList>
    </citation>
    <scope>NUCLEOTIDE SEQUENCE [LARGE SCALE GENOMIC DNA]</scope>
    <source>
        <strain evidence="10 11">YCWA18</strain>
    </source>
</reference>
<dbReference type="CDD" id="cd03020">
    <property type="entry name" value="DsbA_DsbC_DsbG"/>
    <property type="match status" value="1"/>
</dbReference>
<keyword evidence="5" id="KW-1015">Disulfide bond</keyword>
<keyword evidence="11" id="KW-1185">Reference proteome</keyword>
<accession>A0A5C1A448</accession>
<dbReference type="InterPro" id="IPR009094">
    <property type="entry name" value="DiS-bond_isomerase_DsbC/G_N_sf"/>
</dbReference>
<dbReference type="Gene3D" id="3.10.450.70">
    <property type="entry name" value="Disulphide bond isomerase, DsbC/G, N-terminal"/>
    <property type="match status" value="1"/>
</dbReference>
<evidence type="ECO:0000256" key="5">
    <source>
        <dbReference type="ARBA" id="ARBA00023157"/>
    </source>
</evidence>
<evidence type="ECO:0000259" key="9">
    <source>
        <dbReference type="Pfam" id="PF13098"/>
    </source>
</evidence>
<organism evidence="10 11">
    <name type="scientific">Kushneria phosphatilytica</name>
    <dbReference type="NCBI Taxonomy" id="657387"/>
    <lineage>
        <taxon>Bacteria</taxon>
        <taxon>Pseudomonadati</taxon>
        <taxon>Pseudomonadota</taxon>
        <taxon>Gammaproteobacteria</taxon>
        <taxon>Oceanospirillales</taxon>
        <taxon>Halomonadaceae</taxon>
        <taxon>Kushneria</taxon>
    </lineage>
</organism>
<dbReference type="Pfam" id="PF10411">
    <property type="entry name" value="DsbC_N"/>
    <property type="match status" value="1"/>
</dbReference>
<evidence type="ECO:0000259" key="8">
    <source>
        <dbReference type="Pfam" id="PF10411"/>
    </source>
</evidence>
<dbReference type="InterPro" id="IPR017937">
    <property type="entry name" value="Thioredoxin_CS"/>
</dbReference>
<dbReference type="GO" id="GO:0042597">
    <property type="term" value="C:periplasmic space"/>
    <property type="evidence" value="ECO:0007669"/>
    <property type="project" value="UniProtKB-SubCell"/>
</dbReference>
<dbReference type="Proteomes" id="UP000322553">
    <property type="component" value="Chromosome"/>
</dbReference>
<evidence type="ECO:0000256" key="1">
    <source>
        <dbReference type="ARBA" id="ARBA00004418"/>
    </source>
</evidence>
<dbReference type="InterPro" id="IPR033954">
    <property type="entry name" value="DiS-bond_Isoase_DsbC/G"/>
</dbReference>
<dbReference type="SUPFAM" id="SSF54423">
    <property type="entry name" value="DsbC/DsbG N-terminal domain-like"/>
    <property type="match status" value="1"/>
</dbReference>
<dbReference type="InterPro" id="IPR036249">
    <property type="entry name" value="Thioredoxin-like_sf"/>
</dbReference>
<comment type="subcellular location">
    <subcellularLocation>
        <location evidence="1 7">Periplasm</location>
    </subcellularLocation>
</comment>
<dbReference type="AlphaFoldDB" id="A0A5C1A448"/>
<evidence type="ECO:0000256" key="2">
    <source>
        <dbReference type="ARBA" id="ARBA00009813"/>
    </source>
</evidence>
<keyword evidence="3 7" id="KW-0732">Signal</keyword>
<dbReference type="PANTHER" id="PTHR35272:SF3">
    <property type="entry name" value="THIOL:DISULFIDE INTERCHANGE PROTEIN DSBC"/>
    <property type="match status" value="1"/>
</dbReference>
<feature type="domain" description="Disulphide bond isomerase DsbC/G N-terminal" evidence="8">
    <location>
        <begin position="11"/>
        <end position="80"/>
    </location>
</feature>
<evidence type="ECO:0000256" key="3">
    <source>
        <dbReference type="ARBA" id="ARBA00022729"/>
    </source>
</evidence>
<dbReference type="OrthoDB" id="12976at2"/>
<evidence type="ECO:0000256" key="4">
    <source>
        <dbReference type="ARBA" id="ARBA00022764"/>
    </source>
</evidence>
<dbReference type="EMBL" id="CP043420">
    <property type="protein sequence ID" value="QEL12884.1"/>
    <property type="molecule type" value="Genomic_DNA"/>
</dbReference>
<dbReference type="InterPro" id="IPR018950">
    <property type="entry name" value="DiS-bond_isomerase_DsbC/G_N"/>
</dbReference>
<proteinExistence type="inferred from homology"/>
<gene>
    <name evidence="10" type="ORF">FY550_13405</name>
</gene>
<protein>
    <recommendedName>
        <fullName evidence="7">Thiol:disulfide interchange protein</fullName>
    </recommendedName>
</protein>
<keyword evidence="4 7" id="KW-0574">Periplasm</keyword>
<dbReference type="InterPro" id="IPR051470">
    <property type="entry name" value="Thiol:disulfide_interchange"/>
</dbReference>
<evidence type="ECO:0000313" key="10">
    <source>
        <dbReference type="EMBL" id="QEL12884.1"/>
    </source>
</evidence>
<evidence type="ECO:0000256" key="6">
    <source>
        <dbReference type="ARBA" id="ARBA00023284"/>
    </source>
</evidence>
<evidence type="ECO:0000313" key="11">
    <source>
        <dbReference type="Proteomes" id="UP000322553"/>
    </source>
</evidence>
<dbReference type="InterPro" id="IPR012336">
    <property type="entry name" value="Thioredoxin-like_fold"/>
</dbReference>
<sequence length="241" mass="26281">MTPALAATDSSAPTPADLSDKLVVNGQKMPVQSIGSTPMEGIFEVQLDSGETFYTDRSGQYLLVGSLYHNNGKRLVNLTEQAQNQQRHKAIMDIPDSEAVVFKPAGKVHSVLTVFTDTTCPYCQKLHHEVPELNKRGIEVRYLAFPRAGLHGEGARELRRVWCSDNRSEAFTAAIDGDLDQSSDDCDAPIAKQYQLGQQLGVQGTPAIVFPDGRMVPGYLPVDRLTAMINQESDSSSDSGQ</sequence>
<dbReference type="SUPFAM" id="SSF52833">
    <property type="entry name" value="Thioredoxin-like"/>
    <property type="match status" value="1"/>
</dbReference>
<name>A0A5C1A448_9GAMM</name>
<comment type="function">
    <text evidence="7">Required for disulfide bond formation in some periplasmic proteins. Acts by transferring its disulfide bond to other proteins and is reduced in the process.</text>
</comment>
<dbReference type="PROSITE" id="PS00194">
    <property type="entry name" value="THIOREDOXIN_1"/>
    <property type="match status" value="1"/>
</dbReference>
<comment type="similarity">
    <text evidence="2 7">Belongs to the thioredoxin family. DsbC subfamily.</text>
</comment>